<feature type="chain" id="PRO_5020798790" evidence="2">
    <location>
        <begin position="33"/>
        <end position="230"/>
    </location>
</feature>
<protein>
    <submittedName>
        <fullName evidence="4">WxL domain-containing protein</fullName>
    </submittedName>
</protein>
<gene>
    <name evidence="4" type="ORF">EUZ87_14545</name>
</gene>
<evidence type="ECO:0000256" key="1">
    <source>
        <dbReference type="SAM" id="MobiDB-lite"/>
    </source>
</evidence>
<feature type="signal peptide" evidence="2">
    <location>
        <begin position="1"/>
        <end position="32"/>
    </location>
</feature>
<reference evidence="4 5" key="1">
    <citation type="submission" date="2019-01" db="EMBL/GenBank/DDBJ databases">
        <title>Draft genome sequence of Lactobacillus paraplantarum OSY-TC318, a Producer of the novel lantibiotic Paraplantaracin TC318.</title>
        <authorList>
            <person name="Hussein W.E."/>
            <person name="Huang E."/>
            <person name="Yousef A.E."/>
        </authorList>
    </citation>
    <scope>NUCLEOTIDE SEQUENCE [LARGE SCALE GENOMIC DNA]</scope>
    <source>
        <strain evidence="4 5">OSY-TC318</strain>
    </source>
</reference>
<dbReference type="InterPro" id="IPR027994">
    <property type="entry name" value="WxL_dom"/>
</dbReference>
<evidence type="ECO:0000313" key="5">
    <source>
        <dbReference type="Proteomes" id="UP000292648"/>
    </source>
</evidence>
<evidence type="ECO:0000313" key="4">
    <source>
        <dbReference type="EMBL" id="TBX37888.1"/>
    </source>
</evidence>
<proteinExistence type="predicted"/>
<dbReference type="Proteomes" id="UP000292648">
    <property type="component" value="Unassembled WGS sequence"/>
</dbReference>
<feature type="region of interest" description="Disordered" evidence="1">
    <location>
        <begin position="43"/>
        <end position="76"/>
    </location>
</feature>
<evidence type="ECO:0000256" key="2">
    <source>
        <dbReference type="SAM" id="SignalP"/>
    </source>
</evidence>
<feature type="domain" description="WxL" evidence="3">
    <location>
        <begin position="32"/>
        <end position="229"/>
    </location>
</feature>
<sequence>MKMGLLVTGRLLMTAASCLIVSNWCWMTVTHAATTQSQVQVKLTPSDDDNAVSPVDPDDPIKPYPGDSVDDGNVAGTGSQGNLTIDFVSNLRFNAITTAGGPVSTTAQNERAMIQITDRRASAAGWTLQVTPSPLQSNQQSLTTSLKLGTVQLRPGTGNVSTAPSVVNTDELVAGVANNVVTAKANTGLGTWLVVLNRGRELTQLQIYDRQLTAGDYTGTLAWSLMNAPS</sequence>
<dbReference type="Pfam" id="PF13731">
    <property type="entry name" value="WxL"/>
    <property type="match status" value="1"/>
</dbReference>
<evidence type="ECO:0000259" key="3">
    <source>
        <dbReference type="Pfam" id="PF13731"/>
    </source>
</evidence>
<organism evidence="4 5">
    <name type="scientific">Lactiplantibacillus paraplantarum</name>
    <dbReference type="NCBI Taxonomy" id="60520"/>
    <lineage>
        <taxon>Bacteria</taxon>
        <taxon>Bacillati</taxon>
        <taxon>Bacillota</taxon>
        <taxon>Bacilli</taxon>
        <taxon>Lactobacillales</taxon>
        <taxon>Lactobacillaceae</taxon>
        <taxon>Lactiplantibacillus</taxon>
    </lineage>
</organism>
<accession>A0A4Q9Y2M7</accession>
<keyword evidence="2" id="KW-0732">Signal</keyword>
<comment type="caution">
    <text evidence="4">The sequence shown here is derived from an EMBL/GenBank/DDBJ whole genome shotgun (WGS) entry which is preliminary data.</text>
</comment>
<dbReference type="AlphaFoldDB" id="A0A4Q9Y2M7"/>
<dbReference type="EMBL" id="SEHH01000129">
    <property type="protein sequence ID" value="TBX37888.1"/>
    <property type="molecule type" value="Genomic_DNA"/>
</dbReference>
<name>A0A4Q9Y2M7_9LACO</name>